<dbReference type="EMBL" id="FZMP01000203">
    <property type="protein sequence ID" value="SNQ61992.1"/>
    <property type="molecule type" value="Genomic_DNA"/>
</dbReference>
<dbReference type="STRING" id="1392998.ANME2D_00571"/>
<dbReference type="InterPro" id="IPR052106">
    <property type="entry name" value="PINc/VapC_TA"/>
</dbReference>
<keyword evidence="3" id="KW-1185">Reference proteome</keyword>
<dbReference type="PANTHER" id="PTHR38826">
    <property type="entry name" value="RIBONUCLEASE VAPC13"/>
    <property type="match status" value="1"/>
</dbReference>
<dbReference type="Gene3D" id="3.40.50.1010">
    <property type="entry name" value="5'-nuclease"/>
    <property type="match status" value="1"/>
</dbReference>
<evidence type="ECO:0000259" key="1">
    <source>
        <dbReference type="Pfam" id="PF01850"/>
    </source>
</evidence>
<gene>
    <name evidence="2" type="ORF">MNV_560038</name>
</gene>
<reference evidence="3" key="1">
    <citation type="submission" date="2017-06" db="EMBL/GenBank/DDBJ databases">
        <authorList>
            <person name="Cremers G."/>
        </authorList>
    </citation>
    <scope>NUCLEOTIDE SEQUENCE [LARGE SCALE GENOMIC DNA]</scope>
</reference>
<dbReference type="AlphaFoldDB" id="A0A284VRU5"/>
<accession>A0A284VRU5</accession>
<dbReference type="PANTHER" id="PTHR38826:SF5">
    <property type="entry name" value="RIBONUCLEASE VAPC13"/>
    <property type="match status" value="1"/>
</dbReference>
<dbReference type="SUPFAM" id="SSF88723">
    <property type="entry name" value="PIN domain-like"/>
    <property type="match status" value="1"/>
</dbReference>
<protein>
    <submittedName>
        <fullName evidence="2">Putative PilT protein domain protein</fullName>
    </submittedName>
</protein>
<dbReference type="Proteomes" id="UP000218615">
    <property type="component" value="Unassembled WGS sequence"/>
</dbReference>
<feature type="domain" description="PIN" evidence="1">
    <location>
        <begin position="19"/>
        <end position="163"/>
    </location>
</feature>
<sequence>MRYPSGRMNIAEFTEPEIFRDTNIFIYALAKKHRYKNICEELLSRINQGETIGFTSSTVINELFHSILIGEVRLKYGDVEIIRFIKEHPNVISECSVAYSALDDVFDSSIVILPLTLEVLHHAKTLSKNHNLLFSDAIHAASCEVYGIKNIATNDQDFDRVDFLKNWRP</sequence>
<dbReference type="Pfam" id="PF01850">
    <property type="entry name" value="PIN"/>
    <property type="match status" value="1"/>
</dbReference>
<dbReference type="InterPro" id="IPR029060">
    <property type="entry name" value="PIN-like_dom_sf"/>
</dbReference>
<name>A0A284VRU5_9EURY</name>
<proteinExistence type="predicted"/>
<dbReference type="InterPro" id="IPR002716">
    <property type="entry name" value="PIN_dom"/>
</dbReference>
<organism evidence="2 3">
    <name type="scientific">Candidatus Methanoperedens nitratireducens</name>
    <dbReference type="NCBI Taxonomy" id="1392998"/>
    <lineage>
        <taxon>Archaea</taxon>
        <taxon>Methanobacteriati</taxon>
        <taxon>Methanobacteriota</taxon>
        <taxon>Stenosarchaea group</taxon>
        <taxon>Methanomicrobia</taxon>
        <taxon>Methanosarcinales</taxon>
        <taxon>ANME-2 cluster</taxon>
        <taxon>Candidatus Methanoperedentaceae</taxon>
        <taxon>Candidatus Methanoperedens</taxon>
    </lineage>
</organism>
<evidence type="ECO:0000313" key="2">
    <source>
        <dbReference type="EMBL" id="SNQ61992.1"/>
    </source>
</evidence>
<evidence type="ECO:0000313" key="3">
    <source>
        <dbReference type="Proteomes" id="UP000218615"/>
    </source>
</evidence>